<dbReference type="GO" id="GO:0003968">
    <property type="term" value="F:RNA-directed RNA polymerase activity"/>
    <property type="evidence" value="ECO:0007669"/>
    <property type="project" value="UniProtKB-KW"/>
</dbReference>
<proteinExistence type="predicted"/>
<dbReference type="InterPro" id="IPR026381">
    <property type="entry name" value="Seadorna_RNAP"/>
</dbReference>
<dbReference type="GO" id="GO:0039694">
    <property type="term" value="P:viral RNA genome replication"/>
    <property type="evidence" value="ECO:0007669"/>
    <property type="project" value="InterPro"/>
</dbReference>
<keyword evidence="2" id="KW-0696">RNA-directed RNA polymerase</keyword>
<reference evidence="2" key="1">
    <citation type="journal article" date="2016" name="Nature">
        <title>Redefining the invertebrate RNA virosphere.</title>
        <authorList>
            <person name="Shi M."/>
            <person name="Lin X.D."/>
            <person name="Tian J.H."/>
            <person name="Chen L.J."/>
            <person name="Chen X."/>
            <person name="Li C.X."/>
            <person name="Qin X.C."/>
            <person name="Li J."/>
            <person name="Cao J.P."/>
            <person name="Eden J.S."/>
            <person name="Buchmann J."/>
            <person name="Wang W."/>
            <person name="Xu J."/>
            <person name="Holmes E.C."/>
            <person name="Zhang Y.Z."/>
        </authorList>
    </citation>
    <scope>NUCLEOTIDE SEQUENCE</scope>
    <source>
        <strain evidence="2">RBXXC337523</strain>
    </source>
</reference>
<keyword evidence="2" id="KW-0548">Nucleotidyltransferase</keyword>
<feature type="domain" description="RdRp catalytic" evidence="1">
    <location>
        <begin position="760"/>
        <end position="905"/>
    </location>
</feature>
<sequence length="1350" mass="154583">MLDYRLIVVDWFAGPVNYDHTLNAVDNFLTFIKKFEDGTYSSIQNDLSKVKLILPLDIRSLDVIYQKHKSLISALPVRRTRKYSFLHQLWLTESPFIDMTWREENDGLLISYRGKDQFKIPWFTGNGNLLYAAPGYIDLNLFEVAKWQLTFGHMICHPFPDSYQGCDENLLHDQRYIDSFCQAQRSKLRLFTGSNYYIESRTGEIDANVSGVTIMQHLTGLDILYISPRLSNLRRTFSINDDPGWLRLSMLLSDIPEEEIEINYPVWKDQEIEIEYFDDETHPRISILEGCGYVFKSLPLNVLRNWRAADIPEKYYITVGNKQIEIPLRTHVLKRLGQEAAEYGYKTVDAAMCLIDPNSYIWRMYSYLINRSDLRYISRQTTSGLRMKYCQERILAHKMLLVATNAEISRILLRNNKHADLCHEILKEIFRVVIFDPIYMTARLKSPIGILCNFAFVIQKAGNPVLHWEQNLKRRMDTLQYGKWTQRREEAVSTIDYDTVDDACQSLVSYGLINTAGALRNLISAPITFDNVYLYVFIRSLMALSGYSGSHQLTAAVDQIESHYGLPDPSQKFLDLIFNEAKAVATASPDTERTKDPRNRMRLLLSARNLRSAGLIEYQSYPLTVPIQQLRLRDVNGAKKYSIVKQDMKVTVRLNDKTSRILLLDDENMRITKPLHDMKVNAGSRQVVGGRLTRLVFPQPMPVYIGEIISMAHILDMCAKRPRGYMVGLFESFGAGCETGIPHWTLAFPLCITGQLRNTYMAEASDFSTFDCSQRELVKRAKLNGIREGLKKGSTLLSDSDCLLYMDRLAVFDKIQGLNDKDLSRKYVIPNEYGSVVVVHDSLLSGRLTTYLENTIVNQAFSTLLYETFVNRARPEIQSSIQPRFKHHMGDDQLDIYSADSFKDEDAYLLRDIISELAEANSMKISPKRLVVSTVATEHIKVKLAGGVLLPNDQIQLIAAEKSMTTLQSVSERLSAFFDLYMLKSTRSAEVMNFIPLYFQLWPMITRISAGDVRGYITPSIIFGPTSLGLIPSTPFVRGSVNLLLEVGGLKHRSAYWDEVTQILNRSEPISRYNTTLAHMYETIFPQSEVWKRVFTRKYGESPKVIPEDIKELTPEYGYKYLALTTLTNKMNKILQLESAAIVVGKLSKLTQINLKPISLIKFGIIRVSTTDKLIHRNLFKFTDSPYLTASPELLNLHALFGLCRKGSIEDFDPPTYIQRILSNEIGEGAPHLTGELLFKVLQGKSYNYIFRVLQLADFSESFIHKYIGEIYSKVNSFRALQMTTVASIYDSFTASIDLLPDRIFEFCDLNYVSGQVDHRAYVHLVRKLIYNFSHNILRIIAVNDSYGYG</sequence>
<dbReference type="EMBL" id="KX884687">
    <property type="protein sequence ID" value="APG79167.1"/>
    <property type="molecule type" value="Genomic_RNA"/>
</dbReference>
<accession>A0A1L3KP53</accession>
<dbReference type="InterPro" id="IPR007094">
    <property type="entry name" value="RNA-dir_pol_PSvirus"/>
</dbReference>
<organism evidence="2">
    <name type="scientific">Hubei blood fluke virus 3</name>
    <dbReference type="NCBI Taxonomy" id="1922841"/>
    <lineage>
        <taxon>Viruses</taxon>
        <taxon>Riboviria</taxon>
    </lineage>
</organism>
<evidence type="ECO:0000259" key="1">
    <source>
        <dbReference type="PROSITE" id="PS50507"/>
    </source>
</evidence>
<dbReference type="PROSITE" id="PS50507">
    <property type="entry name" value="RDRP_SSRNA_POS"/>
    <property type="match status" value="1"/>
</dbReference>
<name>A0A1L3KP53_9VIRU</name>
<keyword evidence="2" id="KW-0808">Transferase</keyword>
<evidence type="ECO:0000313" key="2">
    <source>
        <dbReference type="EMBL" id="APG79167.1"/>
    </source>
</evidence>
<dbReference type="NCBIfam" id="TIGR04234">
    <property type="entry name" value="seadorna_RNAP"/>
    <property type="match status" value="1"/>
</dbReference>
<protein>
    <submittedName>
        <fullName evidence="2">RNA-dependent RNA polymerase</fullName>
    </submittedName>
</protein>